<dbReference type="Pfam" id="PF13531">
    <property type="entry name" value="SBP_bac_11"/>
    <property type="match status" value="1"/>
</dbReference>
<organism evidence="3 4">
    <name type="scientific">Corynebacterium aquatimens</name>
    <dbReference type="NCBI Taxonomy" id="1190508"/>
    <lineage>
        <taxon>Bacteria</taxon>
        <taxon>Bacillati</taxon>
        <taxon>Actinomycetota</taxon>
        <taxon>Actinomycetes</taxon>
        <taxon>Mycobacteriales</taxon>
        <taxon>Corynebacteriaceae</taxon>
        <taxon>Corynebacterium</taxon>
    </lineage>
</organism>
<dbReference type="InterPro" id="IPR036465">
    <property type="entry name" value="vWFA_dom_sf"/>
</dbReference>
<evidence type="ECO:0000256" key="1">
    <source>
        <dbReference type="SAM" id="SignalP"/>
    </source>
</evidence>
<keyword evidence="1" id="KW-0732">Signal</keyword>
<sequence length="532" mass="57273">MNAVKVMSLNVRAVLALLVAVALGAALVSCSSDTKPSAKGGSLDIIAATELRDLEPLMEEASSDLGFDITMSFPGGTIENSRRLADGGIEGVDATWFATNRYVDLFSASDKLSSSTEIAKSPVAFGVWSDKARELGWDKKQPTWDEFAQAAKDGKFTFGMTDPATSNSGFSALVSVATAMADTGEALSQQDISMLEDRLPDLFQAQTMVSGSSGWLVEAFVDDPDKADAIINYESVLLEMNKNGATNGRKMTVVVPSDGVISADYPLSALAAPTNDGAKEKVQALSEWLLDHQQDIADTSRRPVKDVDNLPAELSSQTVIELPFPANLDVLNSLLDAYNNEYRAAGATTFIMDTSGSMEGERMVSLKQIMNSLIDGTANTAIGNVGLRNHEKVTLQAFSTTPLPSVTEEFDRNSAEVKGSLHNYINDLRPDGKTAIYDTLMQTIERTDADSGIPSIVLLTDGEVTNGMDYHAFERAYRDLSVEKRKIPVFVILYGEASESEMNALAELTGGKVFDALNGDLAEAFKEIRGYQ</sequence>
<gene>
    <name evidence="3" type="ORF">IW254_000503</name>
</gene>
<feature type="domain" description="VWFA" evidence="2">
    <location>
        <begin position="347"/>
        <end position="532"/>
    </location>
</feature>
<dbReference type="EMBL" id="JADOUE010000001">
    <property type="protein sequence ID" value="MBG6121534.1"/>
    <property type="molecule type" value="Genomic_DNA"/>
</dbReference>
<dbReference type="GO" id="GO:0015689">
    <property type="term" value="P:molybdate ion transport"/>
    <property type="evidence" value="ECO:0007669"/>
    <property type="project" value="TreeGrafter"/>
</dbReference>
<dbReference type="Gene3D" id="3.40.190.10">
    <property type="entry name" value="Periplasmic binding protein-like II"/>
    <property type="match status" value="2"/>
</dbReference>
<dbReference type="SUPFAM" id="SSF53300">
    <property type="entry name" value="vWA-like"/>
    <property type="match status" value="1"/>
</dbReference>
<reference evidence="3" key="1">
    <citation type="submission" date="2020-11" db="EMBL/GenBank/DDBJ databases">
        <title>Sequencing the genomes of 1000 actinobacteria strains.</title>
        <authorList>
            <person name="Klenk H.-P."/>
        </authorList>
    </citation>
    <scope>NUCLEOTIDE SEQUENCE</scope>
    <source>
        <strain evidence="3">DSM 45632</strain>
    </source>
</reference>
<keyword evidence="4" id="KW-1185">Reference proteome</keyword>
<dbReference type="PANTHER" id="PTHR30632">
    <property type="entry name" value="MOLYBDATE-BINDING PERIPLASMIC PROTEIN"/>
    <property type="match status" value="1"/>
</dbReference>
<dbReference type="PROSITE" id="PS50234">
    <property type="entry name" value="VWFA"/>
    <property type="match status" value="1"/>
</dbReference>
<proteinExistence type="predicted"/>
<feature type="signal peptide" evidence="1">
    <location>
        <begin position="1"/>
        <end position="25"/>
    </location>
</feature>
<comment type="caution">
    <text evidence="3">The sequence shown here is derived from an EMBL/GenBank/DDBJ whole genome shotgun (WGS) entry which is preliminary data.</text>
</comment>
<name>A0A931DYU2_9CORY</name>
<feature type="chain" id="PRO_5039290081" evidence="1">
    <location>
        <begin position="26"/>
        <end position="532"/>
    </location>
</feature>
<accession>A0A931DYU2</accession>
<dbReference type="Pfam" id="PF00092">
    <property type="entry name" value="VWA"/>
    <property type="match status" value="1"/>
</dbReference>
<dbReference type="SUPFAM" id="SSF53850">
    <property type="entry name" value="Periplasmic binding protein-like II"/>
    <property type="match status" value="1"/>
</dbReference>
<evidence type="ECO:0000313" key="3">
    <source>
        <dbReference type="EMBL" id="MBG6121534.1"/>
    </source>
</evidence>
<dbReference type="Gene3D" id="3.40.50.410">
    <property type="entry name" value="von Willebrand factor, type A domain"/>
    <property type="match status" value="1"/>
</dbReference>
<dbReference type="GO" id="GO:0030973">
    <property type="term" value="F:molybdate ion binding"/>
    <property type="evidence" value="ECO:0007669"/>
    <property type="project" value="TreeGrafter"/>
</dbReference>
<dbReference type="Proteomes" id="UP000658613">
    <property type="component" value="Unassembled WGS sequence"/>
</dbReference>
<dbReference type="PANTHER" id="PTHR30632:SF0">
    <property type="entry name" value="SULFATE-BINDING PROTEIN"/>
    <property type="match status" value="1"/>
</dbReference>
<protein>
    <submittedName>
        <fullName evidence="3">Ca-activated chloride channel family protein</fullName>
    </submittedName>
</protein>
<evidence type="ECO:0000313" key="4">
    <source>
        <dbReference type="Proteomes" id="UP000658613"/>
    </source>
</evidence>
<dbReference type="PROSITE" id="PS51257">
    <property type="entry name" value="PROKAR_LIPOPROTEIN"/>
    <property type="match status" value="1"/>
</dbReference>
<dbReference type="SMART" id="SM00327">
    <property type="entry name" value="VWA"/>
    <property type="match status" value="1"/>
</dbReference>
<dbReference type="CDD" id="cd00198">
    <property type="entry name" value="vWFA"/>
    <property type="match status" value="1"/>
</dbReference>
<evidence type="ECO:0000259" key="2">
    <source>
        <dbReference type="PROSITE" id="PS50234"/>
    </source>
</evidence>
<dbReference type="InterPro" id="IPR050682">
    <property type="entry name" value="ModA/WtpA"/>
</dbReference>
<dbReference type="AlphaFoldDB" id="A0A931DYU2"/>
<dbReference type="RefSeq" id="WP_231375382.1">
    <property type="nucleotide sequence ID" value="NZ_CP046980.1"/>
</dbReference>
<dbReference type="InterPro" id="IPR002035">
    <property type="entry name" value="VWF_A"/>
</dbReference>